<dbReference type="PANTHER" id="PTHR43599:SF3">
    <property type="entry name" value="SI:DKEY-6E2.2"/>
    <property type="match status" value="1"/>
</dbReference>
<dbReference type="GO" id="GO:0005524">
    <property type="term" value="F:ATP binding"/>
    <property type="evidence" value="ECO:0007669"/>
    <property type="project" value="UniProtKB-KW"/>
</dbReference>
<accession>A0ABD4Z5N4</accession>
<evidence type="ECO:0000256" key="4">
    <source>
        <dbReference type="ARBA" id="ARBA00022741"/>
    </source>
</evidence>
<name>A0ABD4Z5N4_9CREN</name>
<dbReference type="CDD" id="cd01415">
    <property type="entry name" value="SAICAR_synt_PurC"/>
    <property type="match status" value="1"/>
</dbReference>
<reference evidence="10 11" key="1">
    <citation type="submission" date="2023-05" db="EMBL/GenBank/DDBJ databases">
        <title>A new hyperthermophilic archaea 'Ignisphaera cupida' sp. nov. and description of the family 'Ignisphaeraceae' fam. nov.</title>
        <authorList>
            <person name="Podosokorskaya O.A."/>
            <person name="Elcheninov A.G."/>
            <person name="Klukina A."/>
            <person name="Merkel A.Y."/>
        </authorList>
    </citation>
    <scope>NUCLEOTIDE SEQUENCE [LARGE SCALE GENOMIC DNA]</scope>
    <source>
        <strain evidence="10 11">4213-co</strain>
    </source>
</reference>
<evidence type="ECO:0000256" key="6">
    <source>
        <dbReference type="ARBA" id="ARBA00022840"/>
    </source>
</evidence>
<feature type="domain" description="SAICAR synthetase/ADE2 N-terminal" evidence="9">
    <location>
        <begin position="6"/>
        <end position="217"/>
    </location>
</feature>
<dbReference type="Gene3D" id="3.30.200.20">
    <property type="entry name" value="Phosphorylase Kinase, domain 1"/>
    <property type="match status" value="1"/>
</dbReference>
<comment type="caution">
    <text evidence="10">The sequence shown here is derived from an EMBL/GenBank/DDBJ whole genome shotgun (WGS) entry which is preliminary data.</text>
</comment>
<evidence type="ECO:0000313" key="11">
    <source>
        <dbReference type="Proteomes" id="UP001529235"/>
    </source>
</evidence>
<evidence type="ECO:0000256" key="7">
    <source>
        <dbReference type="ARBA" id="ARBA00048475"/>
    </source>
</evidence>
<evidence type="ECO:0000313" key="10">
    <source>
        <dbReference type="EMBL" id="MDK6028215.1"/>
    </source>
</evidence>
<sequence length="245" mass="27915">MNTLQLIYEGKSKRVYAKDEDTLVIEFKDDVTAIDGLVKAVAIGKGVLAARISAFFFKLLNDAGIKTHFIEYDGFRRIIVKKLEIIPVEVIVRNYAYGSLLRRLPIYKPLQKLEPPLLEFHYKDDDLHDPLVLEEDLIRTGILSEQELDFIKSVSLRVNDILTKFFESKKLKFVDVKLEFGKSRSGEILVADEISGDTFRVLDENGNHLDKEVFRRTKDAGLLLKAYLRLAEVVGVSVDGVFSSY</sequence>
<keyword evidence="11" id="KW-1185">Reference proteome</keyword>
<keyword evidence="4 8" id="KW-0547">Nucleotide-binding</keyword>
<dbReference type="EC" id="6.3.2.6" evidence="8"/>
<keyword evidence="6 8" id="KW-0067">ATP-binding</keyword>
<dbReference type="GO" id="GO:0004639">
    <property type="term" value="F:phosphoribosylaminoimidazolesuccinocarboxamide synthase activity"/>
    <property type="evidence" value="ECO:0007669"/>
    <property type="project" value="UniProtKB-UniRule"/>
</dbReference>
<dbReference type="Pfam" id="PF01259">
    <property type="entry name" value="SAICAR_synt"/>
    <property type="match status" value="1"/>
</dbReference>
<evidence type="ECO:0000256" key="8">
    <source>
        <dbReference type="HAMAP-Rule" id="MF_00137"/>
    </source>
</evidence>
<protein>
    <recommendedName>
        <fullName evidence="8">Phosphoribosylaminoimidazole-succinocarboxamide synthase</fullName>
        <ecNumber evidence="8">6.3.2.6</ecNumber>
    </recommendedName>
    <alternativeName>
        <fullName evidence="8">SAICAR synthetase</fullName>
    </alternativeName>
</protein>
<evidence type="ECO:0000256" key="1">
    <source>
        <dbReference type="ARBA" id="ARBA00004672"/>
    </source>
</evidence>
<dbReference type="HAMAP" id="MF_00137">
    <property type="entry name" value="SAICAR_synth"/>
    <property type="match status" value="1"/>
</dbReference>
<dbReference type="InterPro" id="IPR050089">
    <property type="entry name" value="SAICAR_synthetase"/>
</dbReference>
<comment type="catalytic activity">
    <reaction evidence="7 8">
        <text>5-amino-1-(5-phospho-D-ribosyl)imidazole-4-carboxylate + L-aspartate + ATP = (2S)-2-[5-amino-1-(5-phospho-beta-D-ribosyl)imidazole-4-carboxamido]succinate + ADP + phosphate + 2 H(+)</text>
        <dbReference type="Rhea" id="RHEA:22628"/>
        <dbReference type="ChEBI" id="CHEBI:15378"/>
        <dbReference type="ChEBI" id="CHEBI:29991"/>
        <dbReference type="ChEBI" id="CHEBI:30616"/>
        <dbReference type="ChEBI" id="CHEBI:43474"/>
        <dbReference type="ChEBI" id="CHEBI:58443"/>
        <dbReference type="ChEBI" id="CHEBI:77657"/>
        <dbReference type="ChEBI" id="CHEBI:456216"/>
        <dbReference type="EC" id="6.3.2.6"/>
    </reaction>
</comment>
<keyword evidence="5 8" id="KW-0658">Purine biosynthesis</keyword>
<dbReference type="RefSeq" id="WP_285273184.1">
    <property type="nucleotide sequence ID" value="NZ_JASNVW010000001.1"/>
</dbReference>
<comment type="similarity">
    <text evidence="2 8">Belongs to the SAICAR synthetase family.</text>
</comment>
<dbReference type="InterPro" id="IPR028923">
    <property type="entry name" value="SAICAR_synt/ADE2_N"/>
</dbReference>
<keyword evidence="3 8" id="KW-0436">Ligase</keyword>
<proteinExistence type="inferred from homology"/>
<dbReference type="EMBL" id="JASNVW010000001">
    <property type="protein sequence ID" value="MDK6028215.1"/>
    <property type="molecule type" value="Genomic_DNA"/>
</dbReference>
<dbReference type="InterPro" id="IPR018236">
    <property type="entry name" value="SAICAR_synthetase_CS"/>
</dbReference>
<dbReference type="GO" id="GO:0006189">
    <property type="term" value="P:'de novo' IMP biosynthetic process"/>
    <property type="evidence" value="ECO:0007669"/>
    <property type="project" value="UniProtKB-UniRule"/>
</dbReference>
<dbReference type="SUPFAM" id="SSF56104">
    <property type="entry name" value="SAICAR synthase-like"/>
    <property type="match status" value="1"/>
</dbReference>
<dbReference type="InterPro" id="IPR033934">
    <property type="entry name" value="SAICAR_synt_PurC"/>
</dbReference>
<dbReference type="AlphaFoldDB" id="A0ABD4Z5N4"/>
<dbReference type="PANTHER" id="PTHR43599">
    <property type="entry name" value="MULTIFUNCTIONAL PROTEIN ADE2"/>
    <property type="match status" value="1"/>
</dbReference>
<organism evidence="10 11">
    <name type="scientific">Ignisphaera cupida</name>
    <dbReference type="NCBI Taxonomy" id="3050454"/>
    <lineage>
        <taxon>Archaea</taxon>
        <taxon>Thermoproteota</taxon>
        <taxon>Thermoprotei</taxon>
        <taxon>Desulfurococcales</taxon>
        <taxon>Desulfurococcaceae</taxon>
        <taxon>Ignisphaera</taxon>
    </lineage>
</organism>
<evidence type="ECO:0000256" key="2">
    <source>
        <dbReference type="ARBA" id="ARBA00010190"/>
    </source>
</evidence>
<gene>
    <name evidence="8" type="primary">purC</name>
    <name evidence="10" type="ORF">QPL79_02395</name>
</gene>
<evidence type="ECO:0000256" key="3">
    <source>
        <dbReference type="ARBA" id="ARBA00022598"/>
    </source>
</evidence>
<dbReference type="Gene3D" id="3.30.470.20">
    <property type="entry name" value="ATP-grasp fold, B domain"/>
    <property type="match status" value="1"/>
</dbReference>
<dbReference type="Proteomes" id="UP001529235">
    <property type="component" value="Unassembled WGS sequence"/>
</dbReference>
<evidence type="ECO:0000259" key="9">
    <source>
        <dbReference type="Pfam" id="PF01259"/>
    </source>
</evidence>
<dbReference type="PROSITE" id="PS01057">
    <property type="entry name" value="SAICAR_SYNTHETASE_1"/>
    <property type="match status" value="1"/>
</dbReference>
<evidence type="ECO:0000256" key="5">
    <source>
        <dbReference type="ARBA" id="ARBA00022755"/>
    </source>
</evidence>
<comment type="pathway">
    <text evidence="1 8">Purine metabolism; IMP biosynthesis via de novo pathway; 5-amino-1-(5-phospho-D-ribosyl)imidazole-4-carboxamide from 5-amino-1-(5-phospho-D-ribosyl)imidazole-4-carboxylate: step 1/2.</text>
</comment>